<dbReference type="HOGENOM" id="CLU_3370433_0_0_6"/>
<keyword evidence="1" id="KW-0472">Membrane</keyword>
<evidence type="ECO:0008006" key="4">
    <source>
        <dbReference type="Google" id="ProtNLM"/>
    </source>
</evidence>
<proteinExistence type="predicted"/>
<organism evidence="2 3">
    <name type="scientific">Pseudomonas syringae pv. pisi str. 1704B</name>
    <dbReference type="NCBI Taxonomy" id="629263"/>
    <lineage>
        <taxon>Bacteria</taxon>
        <taxon>Pseudomonadati</taxon>
        <taxon>Pseudomonadota</taxon>
        <taxon>Gammaproteobacteria</taxon>
        <taxon>Pseudomonadales</taxon>
        <taxon>Pseudomonadaceae</taxon>
        <taxon>Pseudomonas</taxon>
        <taxon>Pseudomonas syringae</taxon>
    </lineage>
</organism>
<dbReference type="Proteomes" id="UP000004986">
    <property type="component" value="Unassembled WGS sequence"/>
</dbReference>
<evidence type="ECO:0000256" key="1">
    <source>
        <dbReference type="SAM" id="Phobius"/>
    </source>
</evidence>
<sequence>SWNALGPTWTFAIASLAAFAAAVMIVTPKKEEGV</sequence>
<feature type="transmembrane region" description="Helical" evidence="1">
    <location>
        <begin position="6"/>
        <end position="26"/>
    </location>
</feature>
<keyword evidence="1" id="KW-0812">Transmembrane</keyword>
<protein>
    <recommendedName>
        <fullName evidence="4">Major facilitator transporter</fullName>
    </recommendedName>
</protein>
<reference evidence="2 3" key="1">
    <citation type="journal article" date="2011" name="PLoS Pathog.">
        <title>Dynamic evolution of pathogenicity revealed by sequencing and comparative genomics of 19 Pseudomonas syringae isolates.</title>
        <authorList>
            <person name="Baltrus D.A."/>
            <person name="Nishimura M.T."/>
            <person name="Romanchuk A."/>
            <person name="Chang J.H."/>
            <person name="Mukhtar M.S."/>
            <person name="Cherkis K."/>
            <person name="Roach J."/>
            <person name="Grant S.R."/>
            <person name="Jones C.D."/>
            <person name="Dangl J.L."/>
        </authorList>
    </citation>
    <scope>NUCLEOTIDE SEQUENCE [LARGE SCALE GENOMIC DNA]</scope>
    <source>
        <strain evidence="2 3">1704B</strain>
    </source>
</reference>
<name>F3G823_PSESJ</name>
<comment type="caution">
    <text evidence="2">The sequence shown here is derived from an EMBL/GenBank/DDBJ whole genome shotgun (WGS) entry which is preliminary data.</text>
</comment>
<accession>F3G823</accession>
<dbReference type="EMBL" id="AEAI01000643">
    <property type="protein sequence ID" value="EGH43223.1"/>
    <property type="molecule type" value="Genomic_DNA"/>
</dbReference>
<evidence type="ECO:0000313" key="2">
    <source>
        <dbReference type="EMBL" id="EGH43223.1"/>
    </source>
</evidence>
<gene>
    <name evidence="2" type="ORF">PSYPI_12869</name>
</gene>
<evidence type="ECO:0000313" key="3">
    <source>
        <dbReference type="Proteomes" id="UP000004986"/>
    </source>
</evidence>
<keyword evidence="3" id="KW-1185">Reference proteome</keyword>
<dbReference type="AlphaFoldDB" id="F3G823"/>
<feature type="non-terminal residue" evidence="2">
    <location>
        <position position="1"/>
    </location>
</feature>
<keyword evidence="1" id="KW-1133">Transmembrane helix</keyword>